<organism evidence="2 3">
    <name type="scientific">Streptomyces longispororuber</name>
    <dbReference type="NCBI Taxonomy" id="68230"/>
    <lineage>
        <taxon>Bacteria</taxon>
        <taxon>Bacillati</taxon>
        <taxon>Actinomycetota</taxon>
        <taxon>Actinomycetes</taxon>
        <taxon>Kitasatosporales</taxon>
        <taxon>Streptomycetaceae</taxon>
        <taxon>Streptomyces</taxon>
    </lineage>
</organism>
<dbReference type="Pfam" id="PF17765">
    <property type="entry name" value="MLTR_LBD"/>
    <property type="match status" value="1"/>
</dbReference>
<reference evidence="2" key="1">
    <citation type="journal article" date="2014" name="Int. J. Syst. Evol. Microbiol.">
        <title>Complete genome sequence of Corynebacterium casei LMG S-19264T (=DSM 44701T), isolated from a smear-ripened cheese.</title>
        <authorList>
            <consortium name="US DOE Joint Genome Institute (JGI-PGF)"/>
            <person name="Walter F."/>
            <person name="Albersmeier A."/>
            <person name="Kalinowski J."/>
            <person name="Ruckert C."/>
        </authorList>
    </citation>
    <scope>NUCLEOTIDE SEQUENCE</scope>
    <source>
        <strain evidence="2">JCM 4784</strain>
    </source>
</reference>
<accession>A0A918ZXX2</accession>
<dbReference type="InterPro" id="IPR041413">
    <property type="entry name" value="MLTR_LBD"/>
</dbReference>
<proteinExistence type="predicted"/>
<sequence>MDEDGLRELLRRLRARIRPEEVGLNPKPSRRPGPRVIGLSQPDMDILTNRAVGTYHRFESGRLSPRDDYLRQVGHILRMSEDEFTQVYLLALGQQPPHPLSPDAGIALPSRAAWQRAVAGQREMAYVINAQWDVVAYNERFAELFTDGAVPANALRWVVLAPEARTGVLPDWATRWAPLLLAELRFARIQHPGNRALAQLHHDVLRDGVAGPIYRRSPELSLYTKEEVLPLRHPTLGPGTVTVLVAEPASSRGARHVVLLFDRDSTRTT</sequence>
<feature type="domain" description="MmyB-like transcription regulator ligand binding" evidence="1">
    <location>
        <begin position="125"/>
        <end position="265"/>
    </location>
</feature>
<gene>
    <name evidence="2" type="ORF">GCM10018785_50560</name>
</gene>
<comment type="caution">
    <text evidence="2">The sequence shown here is derived from an EMBL/GenBank/DDBJ whole genome shotgun (WGS) entry which is preliminary data.</text>
</comment>
<dbReference type="InterPro" id="IPR001387">
    <property type="entry name" value="Cro/C1-type_HTH"/>
</dbReference>
<evidence type="ECO:0000259" key="1">
    <source>
        <dbReference type="Pfam" id="PF17765"/>
    </source>
</evidence>
<dbReference type="Gene3D" id="3.30.450.180">
    <property type="match status" value="1"/>
</dbReference>
<evidence type="ECO:0000313" key="3">
    <source>
        <dbReference type="Proteomes" id="UP000608024"/>
    </source>
</evidence>
<dbReference type="Proteomes" id="UP000608024">
    <property type="component" value="Unassembled WGS sequence"/>
</dbReference>
<evidence type="ECO:0000313" key="2">
    <source>
        <dbReference type="EMBL" id="GHE76177.1"/>
    </source>
</evidence>
<dbReference type="CDD" id="cd00093">
    <property type="entry name" value="HTH_XRE"/>
    <property type="match status" value="1"/>
</dbReference>
<dbReference type="AlphaFoldDB" id="A0A918ZXX2"/>
<keyword evidence="3" id="KW-1185">Reference proteome</keyword>
<dbReference type="PANTHER" id="PTHR35010:SF2">
    <property type="entry name" value="BLL4672 PROTEIN"/>
    <property type="match status" value="1"/>
</dbReference>
<name>A0A918ZXX2_9ACTN</name>
<dbReference type="EMBL" id="BNBT01000092">
    <property type="protein sequence ID" value="GHE76177.1"/>
    <property type="molecule type" value="Genomic_DNA"/>
</dbReference>
<protein>
    <submittedName>
        <fullName evidence="2">Transcriptional regulator</fullName>
    </submittedName>
</protein>
<dbReference type="PANTHER" id="PTHR35010">
    <property type="entry name" value="BLL4672 PROTEIN-RELATED"/>
    <property type="match status" value="1"/>
</dbReference>
<reference evidence="2" key="2">
    <citation type="submission" date="2020-09" db="EMBL/GenBank/DDBJ databases">
        <authorList>
            <person name="Sun Q."/>
            <person name="Ohkuma M."/>
        </authorList>
    </citation>
    <scope>NUCLEOTIDE SEQUENCE</scope>
    <source>
        <strain evidence="2">JCM 4784</strain>
    </source>
</reference>